<keyword evidence="5" id="KW-1185">Reference proteome</keyword>
<dbReference type="RefSeq" id="WP_084661980.1">
    <property type="nucleotide sequence ID" value="NZ_FWWY01000002.1"/>
</dbReference>
<dbReference type="Proteomes" id="UP000192660">
    <property type="component" value="Unassembled WGS sequence"/>
</dbReference>
<dbReference type="GO" id="GO:0031177">
    <property type="term" value="F:phosphopantetheine binding"/>
    <property type="evidence" value="ECO:0007669"/>
    <property type="project" value="InterPro"/>
</dbReference>
<sequence>MANPKTEKVCKIFSEVLAVEPVDLNDNFFSLGGDSRKAVQLINRVIQEFKISLPMELFFQTPSPQGLCDILSGKNIAIDRIVVRMARGRNYAPVFLVHPLDGYVSPYAHLAMILGVAGHPVYGFQATGLKSLSSETIESIAEKYVQELKTIFPRGPYIVLGWSLGGIIAYEMTKQLECMGEREVFLVILDTPPSAPSEPESEPRLIQLLDSFDWHGIDRDALLRMNEDEAFIHALEEAKSQNIVPQSLGLELFKHMADIVVNLDRALSRHRTSGKIKSNINLYVSSEPMPPPYNGTLVDPAAWNDRTEGKVNVMKLPGNHLTLVTYPNVIILGEMLTEFLRNSKLASDQPHANGLLGGGRTNE</sequence>
<name>A0A1W1WNQ3_SULTA</name>
<dbReference type="AlphaFoldDB" id="A0A1W1WNQ3"/>
<dbReference type="SMART" id="SM00823">
    <property type="entry name" value="PKS_PP"/>
    <property type="match status" value="1"/>
</dbReference>
<evidence type="ECO:0000259" key="3">
    <source>
        <dbReference type="PROSITE" id="PS50075"/>
    </source>
</evidence>
<dbReference type="GO" id="GO:0006633">
    <property type="term" value="P:fatty acid biosynthetic process"/>
    <property type="evidence" value="ECO:0007669"/>
    <property type="project" value="TreeGrafter"/>
</dbReference>
<dbReference type="SUPFAM" id="SSF47336">
    <property type="entry name" value="ACP-like"/>
    <property type="match status" value="1"/>
</dbReference>
<gene>
    <name evidence="4" type="ORF">SAMN00768000_3535</name>
</gene>
<keyword evidence="1" id="KW-0596">Phosphopantetheine</keyword>
<dbReference type="PANTHER" id="PTHR43775:SF37">
    <property type="entry name" value="SI:DKEY-61P9.11"/>
    <property type="match status" value="1"/>
</dbReference>
<dbReference type="Pfam" id="PF00550">
    <property type="entry name" value="PP-binding"/>
    <property type="match status" value="1"/>
</dbReference>
<dbReference type="InterPro" id="IPR050091">
    <property type="entry name" value="PKS_NRPS_Biosynth_Enz"/>
</dbReference>
<dbReference type="Pfam" id="PF00975">
    <property type="entry name" value="Thioesterase"/>
    <property type="match status" value="1"/>
</dbReference>
<feature type="domain" description="Carrier" evidence="3">
    <location>
        <begin position="1"/>
        <end position="75"/>
    </location>
</feature>
<accession>A0A1W1WNQ3</accession>
<dbReference type="OrthoDB" id="9757538at2"/>
<proteinExistence type="predicted"/>
<evidence type="ECO:0000256" key="2">
    <source>
        <dbReference type="ARBA" id="ARBA00022553"/>
    </source>
</evidence>
<dbReference type="EMBL" id="FWWY01000002">
    <property type="protein sequence ID" value="SMC07931.1"/>
    <property type="molecule type" value="Genomic_DNA"/>
</dbReference>
<dbReference type="PANTHER" id="PTHR43775">
    <property type="entry name" value="FATTY ACID SYNTHASE"/>
    <property type="match status" value="1"/>
</dbReference>
<dbReference type="InterPro" id="IPR001031">
    <property type="entry name" value="Thioesterase"/>
</dbReference>
<dbReference type="Gene3D" id="3.40.50.1820">
    <property type="entry name" value="alpha/beta hydrolase"/>
    <property type="match status" value="1"/>
</dbReference>
<evidence type="ECO:0000313" key="5">
    <source>
        <dbReference type="Proteomes" id="UP000192660"/>
    </source>
</evidence>
<dbReference type="SUPFAM" id="SSF53474">
    <property type="entry name" value="alpha/beta-Hydrolases"/>
    <property type="match status" value="1"/>
</dbReference>
<reference evidence="5" key="1">
    <citation type="submission" date="2017-04" db="EMBL/GenBank/DDBJ databases">
        <authorList>
            <person name="Varghese N."/>
            <person name="Submissions S."/>
        </authorList>
    </citation>
    <scope>NUCLEOTIDE SEQUENCE [LARGE SCALE GENOMIC DNA]</scope>
    <source>
        <strain evidence="5">DSM 9293</strain>
    </source>
</reference>
<dbReference type="InterPro" id="IPR009081">
    <property type="entry name" value="PP-bd_ACP"/>
</dbReference>
<evidence type="ECO:0000313" key="4">
    <source>
        <dbReference type="EMBL" id="SMC07931.1"/>
    </source>
</evidence>
<protein>
    <submittedName>
        <fullName evidence="4">Thioesterase domain-containing protein</fullName>
    </submittedName>
</protein>
<dbReference type="InterPro" id="IPR020806">
    <property type="entry name" value="PKS_PP-bd"/>
</dbReference>
<dbReference type="PROSITE" id="PS50075">
    <property type="entry name" value="CARRIER"/>
    <property type="match status" value="1"/>
</dbReference>
<dbReference type="InterPro" id="IPR036736">
    <property type="entry name" value="ACP-like_sf"/>
</dbReference>
<dbReference type="InterPro" id="IPR029058">
    <property type="entry name" value="AB_hydrolase_fold"/>
</dbReference>
<organism evidence="4 5">
    <name type="scientific">Sulfobacillus thermosulfidooxidans (strain DSM 9293 / VKM B-1269 / AT-1)</name>
    <dbReference type="NCBI Taxonomy" id="929705"/>
    <lineage>
        <taxon>Bacteria</taxon>
        <taxon>Bacillati</taxon>
        <taxon>Bacillota</taxon>
        <taxon>Clostridia</taxon>
        <taxon>Eubacteriales</taxon>
        <taxon>Clostridiales Family XVII. Incertae Sedis</taxon>
        <taxon>Sulfobacillus</taxon>
    </lineage>
</organism>
<dbReference type="Gene3D" id="1.10.1200.10">
    <property type="entry name" value="ACP-like"/>
    <property type="match status" value="1"/>
</dbReference>
<keyword evidence="2" id="KW-0597">Phosphoprotein</keyword>
<evidence type="ECO:0000256" key="1">
    <source>
        <dbReference type="ARBA" id="ARBA00022450"/>
    </source>
</evidence>
<dbReference type="GO" id="GO:0004312">
    <property type="term" value="F:fatty acid synthase activity"/>
    <property type="evidence" value="ECO:0007669"/>
    <property type="project" value="TreeGrafter"/>
</dbReference>